<dbReference type="GO" id="GO:0006508">
    <property type="term" value="P:proteolysis"/>
    <property type="evidence" value="ECO:0007669"/>
    <property type="project" value="InterPro"/>
</dbReference>
<dbReference type="InterPro" id="IPR003709">
    <property type="entry name" value="VanY-like_core_dom"/>
</dbReference>
<reference evidence="2" key="1">
    <citation type="submission" date="2020-10" db="EMBL/GenBank/DDBJ databases">
        <authorList>
            <person name="Gilroy R."/>
        </authorList>
    </citation>
    <scope>NUCLEOTIDE SEQUENCE</scope>
    <source>
        <strain evidence="2">CHK187-14744</strain>
    </source>
</reference>
<dbReference type="CDD" id="cd14852">
    <property type="entry name" value="LD-carboxypeptidase"/>
    <property type="match status" value="1"/>
</dbReference>
<dbReference type="PANTHER" id="PTHR34385:SF1">
    <property type="entry name" value="PEPTIDOGLYCAN L-ALANYL-D-GLUTAMATE ENDOPEPTIDASE CWLK"/>
    <property type="match status" value="1"/>
</dbReference>
<reference evidence="2" key="2">
    <citation type="journal article" date="2021" name="PeerJ">
        <title>Extensive microbial diversity within the chicken gut microbiome revealed by metagenomics and culture.</title>
        <authorList>
            <person name="Gilroy R."/>
            <person name="Ravi A."/>
            <person name="Getino M."/>
            <person name="Pursley I."/>
            <person name="Horton D.L."/>
            <person name="Alikhan N.F."/>
            <person name="Baker D."/>
            <person name="Gharbi K."/>
            <person name="Hall N."/>
            <person name="Watson M."/>
            <person name="Adriaenssens E.M."/>
            <person name="Foster-Nyarko E."/>
            <person name="Jarju S."/>
            <person name="Secka A."/>
            <person name="Antonio M."/>
            <person name="Oren A."/>
            <person name="Chaudhuri R.R."/>
            <person name="La Ragione R."/>
            <person name="Hildebrand F."/>
            <person name="Pallen M.J."/>
        </authorList>
    </citation>
    <scope>NUCLEOTIDE SEQUENCE</scope>
    <source>
        <strain evidence="2">CHK187-14744</strain>
    </source>
</reference>
<dbReference type="Proteomes" id="UP000824164">
    <property type="component" value="Unassembled WGS sequence"/>
</dbReference>
<dbReference type="AlphaFoldDB" id="A0A9D1HGC8"/>
<comment type="caution">
    <text evidence="2">The sequence shown here is derived from an EMBL/GenBank/DDBJ whole genome shotgun (WGS) entry which is preliminary data.</text>
</comment>
<dbReference type="InterPro" id="IPR052179">
    <property type="entry name" value="DD-CPase-like"/>
</dbReference>
<sequence length="201" mass="23268">MSIHFPFDPSITILVNKSHPLSRNDIPLDLIPVNVPFADDPADMRRYMRFPAAKALETLFRAAQESLHPLTAVSGYRSYDRQKEIYEANLKTMGKEHTLRYSAPPGASEHQTGLAMDISSPFIGSQLTEEFARTPEYHWLLGHACLFGFIFRYPPEKESMTGYAWEPWHLRYVGPELARWMEENHLTLEEYYEKLKKSCTI</sequence>
<dbReference type="GO" id="GO:0008233">
    <property type="term" value="F:peptidase activity"/>
    <property type="evidence" value="ECO:0007669"/>
    <property type="project" value="InterPro"/>
</dbReference>
<feature type="domain" description="D-alanyl-D-alanine carboxypeptidase-like core" evidence="1">
    <location>
        <begin position="46"/>
        <end position="174"/>
    </location>
</feature>
<dbReference type="InterPro" id="IPR058193">
    <property type="entry name" value="VanY/YodJ_core_dom"/>
</dbReference>
<name>A0A9D1HGC8_9FIRM</name>
<dbReference type="Gene3D" id="3.30.1380.10">
    <property type="match status" value="1"/>
</dbReference>
<dbReference type="PANTHER" id="PTHR34385">
    <property type="entry name" value="D-ALANYL-D-ALANINE CARBOXYPEPTIDASE"/>
    <property type="match status" value="1"/>
</dbReference>
<dbReference type="InterPro" id="IPR009045">
    <property type="entry name" value="Zn_M74/Hedgehog-like"/>
</dbReference>
<accession>A0A9D1HGC8</accession>
<gene>
    <name evidence="2" type="ORF">IAB63_05595</name>
</gene>
<organism evidence="2 3">
    <name type="scientific">Candidatus Onthocola gallistercoris</name>
    <dbReference type="NCBI Taxonomy" id="2840876"/>
    <lineage>
        <taxon>Bacteria</taxon>
        <taxon>Bacillati</taxon>
        <taxon>Bacillota</taxon>
        <taxon>Bacilli</taxon>
        <taxon>Candidatus Onthocola</taxon>
    </lineage>
</organism>
<proteinExistence type="predicted"/>
<evidence type="ECO:0000259" key="1">
    <source>
        <dbReference type="Pfam" id="PF02557"/>
    </source>
</evidence>
<dbReference type="Pfam" id="PF02557">
    <property type="entry name" value="VanY"/>
    <property type="match status" value="1"/>
</dbReference>
<evidence type="ECO:0000313" key="2">
    <source>
        <dbReference type="EMBL" id="HIU02708.1"/>
    </source>
</evidence>
<dbReference type="SUPFAM" id="SSF55166">
    <property type="entry name" value="Hedgehog/DD-peptidase"/>
    <property type="match status" value="1"/>
</dbReference>
<evidence type="ECO:0000313" key="3">
    <source>
        <dbReference type="Proteomes" id="UP000824164"/>
    </source>
</evidence>
<dbReference type="EMBL" id="DVLT01000038">
    <property type="protein sequence ID" value="HIU02708.1"/>
    <property type="molecule type" value="Genomic_DNA"/>
</dbReference>
<protein>
    <submittedName>
        <fullName evidence="2">M15 family metallopeptidase</fullName>
    </submittedName>
</protein>